<dbReference type="GO" id="GO:0000009">
    <property type="term" value="F:alpha-1,6-mannosyltransferase activity"/>
    <property type="evidence" value="ECO:0007669"/>
    <property type="project" value="InterPro"/>
</dbReference>
<feature type="transmembrane region" description="Helical" evidence="10">
    <location>
        <begin position="221"/>
        <end position="243"/>
    </location>
</feature>
<evidence type="ECO:0000256" key="3">
    <source>
        <dbReference type="ARBA" id="ARBA00022502"/>
    </source>
</evidence>
<keyword evidence="4" id="KW-0328">Glycosyltransferase</keyword>
<dbReference type="GO" id="GO:0006506">
    <property type="term" value="P:GPI anchor biosynthetic process"/>
    <property type="evidence" value="ECO:0007669"/>
    <property type="project" value="UniProtKB-UniPathway"/>
</dbReference>
<evidence type="ECO:0000313" key="11">
    <source>
        <dbReference type="EMBL" id="CAA9241591.1"/>
    </source>
</evidence>
<dbReference type="GO" id="GO:0016020">
    <property type="term" value="C:membrane"/>
    <property type="evidence" value="ECO:0007669"/>
    <property type="project" value="GOC"/>
</dbReference>
<feature type="transmembrane region" description="Helical" evidence="10">
    <location>
        <begin position="31"/>
        <end position="53"/>
    </location>
</feature>
<comment type="subcellular location">
    <subcellularLocation>
        <location evidence="1">Endoplasmic reticulum membrane</location>
        <topology evidence="1">Multi-pass membrane protein</topology>
    </subcellularLocation>
</comment>
<keyword evidence="6 10" id="KW-0812">Transmembrane</keyword>
<evidence type="ECO:0000256" key="7">
    <source>
        <dbReference type="ARBA" id="ARBA00022824"/>
    </source>
</evidence>
<keyword evidence="8 10" id="KW-1133">Transmembrane helix</keyword>
<comment type="pathway">
    <text evidence="2">Glycolipid biosynthesis; glycosylphosphatidylinositol-anchor biosynthesis.</text>
</comment>
<feature type="transmembrane region" description="Helical" evidence="10">
    <location>
        <begin position="148"/>
        <end position="171"/>
    </location>
</feature>
<keyword evidence="3" id="KW-0337">GPI-anchor biosynthesis</keyword>
<reference evidence="11" key="1">
    <citation type="submission" date="2020-02" db="EMBL/GenBank/DDBJ databases">
        <authorList>
            <person name="Meier V. D."/>
        </authorList>
    </citation>
    <scope>NUCLEOTIDE SEQUENCE</scope>
    <source>
        <strain evidence="11">AVDCRST_MAG42</strain>
    </source>
</reference>
<dbReference type="GO" id="GO:0031501">
    <property type="term" value="C:mannosyltransferase complex"/>
    <property type="evidence" value="ECO:0007669"/>
    <property type="project" value="TreeGrafter"/>
</dbReference>
<dbReference type="InterPro" id="IPR007315">
    <property type="entry name" value="PIG-V/Gpi18"/>
</dbReference>
<feature type="transmembrane region" description="Helical" evidence="10">
    <location>
        <begin position="372"/>
        <end position="388"/>
    </location>
</feature>
<protein>
    <recommendedName>
        <fullName evidence="12">Glycosyltransferase RgtA/B/C/D-like domain-containing protein</fullName>
    </recommendedName>
</protein>
<evidence type="ECO:0000256" key="5">
    <source>
        <dbReference type="ARBA" id="ARBA00022679"/>
    </source>
</evidence>
<dbReference type="Pfam" id="PF04188">
    <property type="entry name" value="Mannosyl_trans2"/>
    <property type="match status" value="1"/>
</dbReference>
<keyword evidence="7" id="KW-0256">Endoplasmic reticulum</keyword>
<proteinExistence type="predicted"/>
<evidence type="ECO:0000256" key="6">
    <source>
        <dbReference type="ARBA" id="ARBA00022692"/>
    </source>
</evidence>
<dbReference type="PANTHER" id="PTHR12468">
    <property type="entry name" value="GPI MANNOSYLTRANSFERASE 2"/>
    <property type="match status" value="1"/>
</dbReference>
<keyword evidence="5" id="KW-0808">Transferase</keyword>
<feature type="transmembrane region" description="Helical" evidence="10">
    <location>
        <begin position="183"/>
        <end position="201"/>
    </location>
</feature>
<evidence type="ECO:0000256" key="1">
    <source>
        <dbReference type="ARBA" id="ARBA00004477"/>
    </source>
</evidence>
<dbReference type="GO" id="GO:0004376">
    <property type="term" value="F:GPI mannosyltransferase activity"/>
    <property type="evidence" value="ECO:0007669"/>
    <property type="project" value="InterPro"/>
</dbReference>
<evidence type="ECO:0000256" key="4">
    <source>
        <dbReference type="ARBA" id="ARBA00022676"/>
    </source>
</evidence>
<evidence type="ECO:0000256" key="8">
    <source>
        <dbReference type="ARBA" id="ARBA00022989"/>
    </source>
</evidence>
<feature type="transmembrane region" description="Helical" evidence="10">
    <location>
        <begin position="395"/>
        <end position="417"/>
    </location>
</feature>
<organism evidence="11">
    <name type="scientific">uncultured Chthoniobacterales bacterium</name>
    <dbReference type="NCBI Taxonomy" id="1836801"/>
    <lineage>
        <taxon>Bacteria</taxon>
        <taxon>Pseudomonadati</taxon>
        <taxon>Verrucomicrobiota</taxon>
        <taxon>Spartobacteria</taxon>
        <taxon>Chthoniobacterales</taxon>
        <taxon>environmental samples</taxon>
    </lineage>
</organism>
<evidence type="ECO:0000256" key="2">
    <source>
        <dbReference type="ARBA" id="ARBA00004687"/>
    </source>
</evidence>
<feature type="transmembrane region" description="Helical" evidence="10">
    <location>
        <begin position="264"/>
        <end position="283"/>
    </location>
</feature>
<dbReference type="AlphaFoldDB" id="A0A6J4I4F8"/>
<evidence type="ECO:0008006" key="12">
    <source>
        <dbReference type="Google" id="ProtNLM"/>
    </source>
</evidence>
<feature type="transmembrane region" description="Helical" evidence="10">
    <location>
        <begin position="325"/>
        <end position="342"/>
    </location>
</feature>
<accession>A0A6J4I4F8</accession>
<dbReference type="UniPathway" id="UPA00196"/>
<evidence type="ECO:0000256" key="10">
    <source>
        <dbReference type="SAM" id="Phobius"/>
    </source>
</evidence>
<feature type="transmembrane region" description="Helical" evidence="10">
    <location>
        <begin position="349"/>
        <end position="366"/>
    </location>
</feature>
<keyword evidence="9 10" id="KW-0472">Membrane</keyword>
<dbReference type="EMBL" id="CADCTA010000066">
    <property type="protein sequence ID" value="CAA9241591.1"/>
    <property type="molecule type" value="Genomic_DNA"/>
</dbReference>
<dbReference type="PANTHER" id="PTHR12468:SF2">
    <property type="entry name" value="GPI MANNOSYLTRANSFERASE 2"/>
    <property type="match status" value="1"/>
</dbReference>
<evidence type="ECO:0000256" key="9">
    <source>
        <dbReference type="ARBA" id="ARBA00023136"/>
    </source>
</evidence>
<name>A0A6J4I4F8_9BACT</name>
<gene>
    <name evidence="11" type="ORF">AVDCRST_MAG42-1732</name>
</gene>
<sequence>MQPTGREPQSAAEPQHAGRGRWLRFARSWPFRYVIVPFLVTRLVLTVVGWLALQSFQNLPASPTTWEIKQDGEVRPVTPNRTVGVLSVEVYPLVNMWSRWDAGWYHSIAEYGYHFSPGKQSNTAFFPLYPMLMRVAHLMVPGTTDLSWFIAGMIVSHAALLTALFYLVLLVRIDFDQATATRTALYVLVFPTTVFLSAVYSESLFMAATAAAFYYARKNRWLVAGICAGAATLTRSPGILLGLPLLLEYLQQRNYRWRDIRPNVLALGLMPLCLAGLMLYFYWRFGNLLATRDAQLAWGHGWGSLTWPWKPFIRFFEHAFVTNDMINVGFGALALSLTVFAAMKLRLSYGVYAVSCYLFVTAWGSLDSIPRYMLAIFPAFIGLALLGRNRGFDRAYLIAASGLGAFFMIRFTLWRWVA</sequence>